<dbReference type="RefSeq" id="WP_085558881.1">
    <property type="nucleotide sequence ID" value="NZ_FOAH01000030.1"/>
</dbReference>
<dbReference type="OrthoDB" id="2156908at2"/>
<protein>
    <submittedName>
        <fullName evidence="1">Uncharacterized protein</fullName>
    </submittedName>
</protein>
<gene>
    <name evidence="1" type="ORF">SAMN04488700_0600</name>
</gene>
<sequence length="80" mass="9443">MSLETTLHFDVIHYKAIDFCTIVFEVEKDESTNYSEKTLDPDIIIFNNQKNRFDKLKENGQVEIEKITKDISQPKIHELL</sequence>
<proteinExistence type="predicted"/>
<dbReference type="Proteomes" id="UP000193435">
    <property type="component" value="Unassembled WGS sequence"/>
</dbReference>
<evidence type="ECO:0000313" key="2">
    <source>
        <dbReference type="Proteomes" id="UP000193435"/>
    </source>
</evidence>
<name>A0A1X7MSI2_9LACT</name>
<reference evidence="1 2" key="1">
    <citation type="submission" date="2017-04" db="EMBL/GenBank/DDBJ databases">
        <authorList>
            <person name="Afonso C.L."/>
            <person name="Miller P.J."/>
            <person name="Scott M.A."/>
            <person name="Spackman E."/>
            <person name="Goraichik I."/>
            <person name="Dimitrov K.M."/>
            <person name="Suarez D.L."/>
            <person name="Swayne D.E."/>
        </authorList>
    </citation>
    <scope>NUCLEOTIDE SEQUENCE [LARGE SCALE GENOMIC DNA]</scope>
    <source>
        <strain evidence="1 2">LMG26642</strain>
    </source>
</reference>
<dbReference type="EMBL" id="FXBJ01000002">
    <property type="protein sequence ID" value="SMH27298.1"/>
    <property type="molecule type" value="Genomic_DNA"/>
</dbReference>
<dbReference type="AlphaFoldDB" id="A0A1X7MSI2"/>
<accession>A0A1X7MSI2</accession>
<evidence type="ECO:0000313" key="1">
    <source>
        <dbReference type="EMBL" id="SMH27298.1"/>
    </source>
</evidence>
<organism evidence="1 2">
    <name type="scientific">Carnobacterium iners</name>
    <dbReference type="NCBI Taxonomy" id="1073423"/>
    <lineage>
        <taxon>Bacteria</taxon>
        <taxon>Bacillati</taxon>
        <taxon>Bacillota</taxon>
        <taxon>Bacilli</taxon>
        <taxon>Lactobacillales</taxon>
        <taxon>Carnobacteriaceae</taxon>
        <taxon>Carnobacterium</taxon>
    </lineage>
</organism>
<keyword evidence="2" id="KW-1185">Reference proteome</keyword>